<dbReference type="Proteomes" id="UP000238206">
    <property type="component" value="Unassembled WGS sequence"/>
</dbReference>
<gene>
    <name evidence="2" type="ORF">C5615_13865</name>
</gene>
<dbReference type="RefSeq" id="WP_105390990.1">
    <property type="nucleotide sequence ID" value="NZ_PUIQ01000015.1"/>
</dbReference>
<name>A0A2S8ITZ7_BURCE</name>
<feature type="chain" id="PRO_5015721927" description="Outer membrane protein" evidence="1">
    <location>
        <begin position="21"/>
        <end position="135"/>
    </location>
</feature>
<organism evidence="2 3">
    <name type="scientific">Burkholderia cepacia</name>
    <name type="common">Pseudomonas cepacia</name>
    <dbReference type="NCBI Taxonomy" id="292"/>
    <lineage>
        <taxon>Bacteria</taxon>
        <taxon>Pseudomonadati</taxon>
        <taxon>Pseudomonadota</taxon>
        <taxon>Betaproteobacteria</taxon>
        <taxon>Burkholderiales</taxon>
        <taxon>Burkholderiaceae</taxon>
        <taxon>Burkholderia</taxon>
        <taxon>Burkholderia cepacia complex</taxon>
    </lineage>
</organism>
<sequence length="135" mass="13761">MRIPVVASILLALASYTAQAATSITIDAKQNCIQNAITPGPSYGNSAAVQLAPGRYVMSLSTNTMSCTGGNGCLIDTVHVLGGMGNARWGVAVTKQPTVVDVTGGATALTLWSFVTDDACADNSGQATLLIQTVN</sequence>
<evidence type="ECO:0000256" key="1">
    <source>
        <dbReference type="SAM" id="SignalP"/>
    </source>
</evidence>
<dbReference type="EMBL" id="PUIQ01000015">
    <property type="protein sequence ID" value="PQP18254.1"/>
    <property type="molecule type" value="Genomic_DNA"/>
</dbReference>
<feature type="signal peptide" evidence="1">
    <location>
        <begin position="1"/>
        <end position="20"/>
    </location>
</feature>
<reference evidence="2 3" key="1">
    <citation type="submission" date="2018-02" db="EMBL/GenBank/DDBJ databases">
        <title>Draft genome sequencing of Burkholderia cepacia Y14-15.</title>
        <authorList>
            <person name="Zheng B.-X."/>
        </authorList>
    </citation>
    <scope>NUCLEOTIDE SEQUENCE [LARGE SCALE GENOMIC DNA]</scope>
    <source>
        <strain evidence="2 3">Y14-15</strain>
    </source>
</reference>
<proteinExistence type="predicted"/>
<evidence type="ECO:0000313" key="2">
    <source>
        <dbReference type="EMBL" id="PQP18254.1"/>
    </source>
</evidence>
<dbReference type="AlphaFoldDB" id="A0A2S8ITZ7"/>
<protein>
    <recommendedName>
        <fullName evidence="4">Outer membrane protein</fullName>
    </recommendedName>
</protein>
<comment type="caution">
    <text evidence="2">The sequence shown here is derived from an EMBL/GenBank/DDBJ whole genome shotgun (WGS) entry which is preliminary data.</text>
</comment>
<evidence type="ECO:0000313" key="3">
    <source>
        <dbReference type="Proteomes" id="UP000238206"/>
    </source>
</evidence>
<evidence type="ECO:0008006" key="4">
    <source>
        <dbReference type="Google" id="ProtNLM"/>
    </source>
</evidence>
<accession>A0A2S8ITZ7</accession>
<keyword evidence="1" id="KW-0732">Signal</keyword>